<name>A0A183FIT0_HELPZ</name>
<dbReference type="Gene3D" id="3.30.420.10">
    <property type="entry name" value="Ribonuclease H-like superfamily/Ribonuclease H"/>
    <property type="match status" value="1"/>
</dbReference>
<dbReference type="OrthoDB" id="9970333at2759"/>
<evidence type="ECO:0000313" key="1">
    <source>
        <dbReference type="EMBL" id="VDO69930.1"/>
    </source>
</evidence>
<dbReference type="InterPro" id="IPR001888">
    <property type="entry name" value="Transposase_1"/>
</dbReference>
<gene>
    <name evidence="1" type="ORF">HPBE_LOCUS6839</name>
</gene>
<organism evidence="2 3">
    <name type="scientific">Heligmosomoides polygyrus</name>
    <name type="common">Parasitic roundworm</name>
    <dbReference type="NCBI Taxonomy" id="6339"/>
    <lineage>
        <taxon>Eukaryota</taxon>
        <taxon>Metazoa</taxon>
        <taxon>Ecdysozoa</taxon>
        <taxon>Nematoda</taxon>
        <taxon>Chromadorea</taxon>
        <taxon>Rhabditida</taxon>
        <taxon>Rhabditina</taxon>
        <taxon>Rhabditomorpha</taxon>
        <taxon>Strongyloidea</taxon>
        <taxon>Heligmosomidae</taxon>
        <taxon>Heligmosomoides</taxon>
    </lineage>
</organism>
<protein>
    <submittedName>
        <fullName evidence="3">FERM domain-containing protein</fullName>
    </submittedName>
</protein>
<proteinExistence type="predicted"/>
<dbReference type="GO" id="GO:0003676">
    <property type="term" value="F:nucleic acid binding"/>
    <property type="evidence" value="ECO:0007669"/>
    <property type="project" value="InterPro"/>
</dbReference>
<dbReference type="Proteomes" id="UP000050761">
    <property type="component" value="Unassembled WGS sequence"/>
</dbReference>
<sequence length="171" mass="19122">MPKPQSVSCRNSSLTSESICVAQISPNSQPGQPGAGFINDAGAVERNRCNPVAVTGHSSLVTDTPDLRPDLTNHVLMNRQNVTQDEKYVFYLNPAKQRVWVRPGDPLPTFVQRDVHGEKHLQSFWVCAHGPLYWKLFTKSTTMDSKAMVNEIEEMDRTYSVAARQEGPPLR</sequence>
<dbReference type="WBParaSite" id="HPBE_0000683801-mRNA-1">
    <property type="protein sequence ID" value="HPBE_0000683801-mRNA-1"/>
    <property type="gene ID" value="HPBE_0000683801"/>
</dbReference>
<reference evidence="3" key="2">
    <citation type="submission" date="2019-09" db="UniProtKB">
        <authorList>
            <consortium name="WormBaseParasite"/>
        </authorList>
    </citation>
    <scope>IDENTIFICATION</scope>
</reference>
<dbReference type="InterPro" id="IPR036397">
    <property type="entry name" value="RNaseH_sf"/>
</dbReference>
<accession>A0A183FIT0</accession>
<keyword evidence="2" id="KW-1185">Reference proteome</keyword>
<dbReference type="EMBL" id="UZAH01025753">
    <property type="protein sequence ID" value="VDO69930.1"/>
    <property type="molecule type" value="Genomic_DNA"/>
</dbReference>
<dbReference type="AlphaFoldDB" id="A0A183FIT0"/>
<accession>A0A3P7X7L9</accession>
<reference evidence="1 2" key="1">
    <citation type="submission" date="2018-11" db="EMBL/GenBank/DDBJ databases">
        <authorList>
            <consortium name="Pathogen Informatics"/>
        </authorList>
    </citation>
    <scope>NUCLEOTIDE SEQUENCE [LARGE SCALE GENOMIC DNA]</scope>
</reference>
<evidence type="ECO:0000313" key="2">
    <source>
        <dbReference type="Proteomes" id="UP000050761"/>
    </source>
</evidence>
<dbReference type="Pfam" id="PF01359">
    <property type="entry name" value="Transposase_1"/>
    <property type="match status" value="1"/>
</dbReference>
<evidence type="ECO:0000313" key="3">
    <source>
        <dbReference type="WBParaSite" id="HPBE_0000683801-mRNA-1"/>
    </source>
</evidence>